<dbReference type="InterPro" id="IPR036097">
    <property type="entry name" value="HisK_dim/P_sf"/>
</dbReference>
<dbReference type="EC" id="2.7.13.3" evidence="2"/>
<dbReference type="FunFam" id="3.30.565.10:FF:000006">
    <property type="entry name" value="Sensor histidine kinase WalK"/>
    <property type="match status" value="1"/>
</dbReference>
<dbReference type="InterPro" id="IPR035965">
    <property type="entry name" value="PAS-like_dom_sf"/>
</dbReference>
<evidence type="ECO:0000259" key="8">
    <source>
        <dbReference type="PROSITE" id="PS50109"/>
    </source>
</evidence>
<protein>
    <recommendedName>
        <fullName evidence="2">histidine kinase</fullName>
        <ecNumber evidence="2">2.7.13.3</ecNumber>
    </recommendedName>
</protein>
<dbReference type="CDD" id="cd17536">
    <property type="entry name" value="REC_YesN-like"/>
    <property type="match status" value="1"/>
</dbReference>
<keyword evidence="6" id="KW-0472">Membrane</keyword>
<dbReference type="PROSITE" id="PS50113">
    <property type="entry name" value="PAC"/>
    <property type="match status" value="1"/>
</dbReference>
<dbReference type="GO" id="GO:0000155">
    <property type="term" value="F:phosphorelay sensor kinase activity"/>
    <property type="evidence" value="ECO:0007669"/>
    <property type="project" value="InterPro"/>
</dbReference>
<dbReference type="Gene3D" id="3.30.565.10">
    <property type="entry name" value="Histidine kinase-like ATPase, C-terminal domain"/>
    <property type="match status" value="1"/>
</dbReference>
<evidence type="ECO:0000256" key="4">
    <source>
        <dbReference type="ARBA" id="ARBA00022679"/>
    </source>
</evidence>
<dbReference type="InterPro" id="IPR036890">
    <property type="entry name" value="HATPase_C_sf"/>
</dbReference>
<organism evidence="12 13">
    <name type="scientific">Citrifermentans bemidjiense (strain ATCC BAA-1014 / DSM 16622 / JCM 12645 / Bem)</name>
    <name type="common">Geobacter bemidjiensis</name>
    <dbReference type="NCBI Taxonomy" id="404380"/>
    <lineage>
        <taxon>Bacteria</taxon>
        <taxon>Pseudomonadati</taxon>
        <taxon>Thermodesulfobacteriota</taxon>
        <taxon>Desulfuromonadia</taxon>
        <taxon>Geobacterales</taxon>
        <taxon>Geobacteraceae</taxon>
        <taxon>Citrifermentans</taxon>
    </lineage>
</organism>
<dbReference type="SMART" id="SM00388">
    <property type="entry name" value="HisKA"/>
    <property type="match status" value="1"/>
</dbReference>
<dbReference type="SUPFAM" id="SSF47384">
    <property type="entry name" value="Homodimeric domain of signal transducing histidine kinase"/>
    <property type="match status" value="1"/>
</dbReference>
<dbReference type="STRING" id="404380.Gbem_2024"/>
<sequence>MGGLAIEDPGFTLLYVEDEQVTRETVLSLLQRRFPKLALLSAANGAEGMALFREHAPDLVVTDIKMPAMSGIDMAREMMEQKPSLPVIVTSAHSDMEYLIESIELGISRYVLKPIDSSKLFAAVESALTTLTQERELLAHQVFVRRLSRAVEQSASSIVIANPEGVIDYVNPRFTTLTGYEPGEVLGKNLKSLKGKAELWDRVAAGEEWHGEFEGVKKNGEVFYESTSLSPVYDETGALSDLVAVQEEITERVLSERRIEALNRNLAARAEELELANRDLEGFSYTVSHDLRTPLTNINGYCQVILELYGATLDEQCKDFIKIIFDETVNMNQLIKTLLEFSRVSRSEMTRSEVDLSQLTSLVCASQQLSEPQRRVTFSIAPGMTALGDPDLLKVVLQNLISNACKYSANREDAAVEVASLDESGELVYFVRDNGAGFDMTLADKLFSPFQRLHSEREFKGFGIGLATVQRIIQRHGGRIWAEGEVGLGACFYFTLPDENTRHGADHCSARQEERKK</sequence>
<dbReference type="PRINTS" id="PR00344">
    <property type="entry name" value="BCTRLSENSOR"/>
</dbReference>
<feature type="domain" description="Response regulatory" evidence="9">
    <location>
        <begin position="12"/>
        <end position="128"/>
    </location>
</feature>
<dbReference type="InterPro" id="IPR011006">
    <property type="entry name" value="CheY-like_superfamily"/>
</dbReference>
<dbReference type="InterPro" id="IPR005467">
    <property type="entry name" value="His_kinase_dom"/>
</dbReference>
<dbReference type="Pfam" id="PF02518">
    <property type="entry name" value="HATPase_c"/>
    <property type="match status" value="1"/>
</dbReference>
<dbReference type="CDD" id="cd00082">
    <property type="entry name" value="HisKA"/>
    <property type="match status" value="1"/>
</dbReference>
<dbReference type="GO" id="GO:0000156">
    <property type="term" value="F:phosphorelay response regulator activity"/>
    <property type="evidence" value="ECO:0007669"/>
    <property type="project" value="TreeGrafter"/>
</dbReference>
<keyword evidence="4" id="KW-0808">Transferase</keyword>
<evidence type="ECO:0000256" key="2">
    <source>
        <dbReference type="ARBA" id="ARBA00012438"/>
    </source>
</evidence>
<dbReference type="HOGENOM" id="CLU_000445_114_71_7"/>
<dbReference type="GO" id="GO:0030295">
    <property type="term" value="F:protein kinase activator activity"/>
    <property type="evidence" value="ECO:0007669"/>
    <property type="project" value="TreeGrafter"/>
</dbReference>
<dbReference type="GO" id="GO:0016020">
    <property type="term" value="C:membrane"/>
    <property type="evidence" value="ECO:0007669"/>
    <property type="project" value="UniProtKB-SubCell"/>
</dbReference>
<dbReference type="InterPro" id="IPR004358">
    <property type="entry name" value="Sig_transdc_His_kin-like_C"/>
</dbReference>
<dbReference type="Proteomes" id="UP000008825">
    <property type="component" value="Chromosome"/>
</dbReference>
<proteinExistence type="predicted"/>
<dbReference type="Gene3D" id="3.30.450.20">
    <property type="entry name" value="PAS domain"/>
    <property type="match status" value="1"/>
</dbReference>
<dbReference type="KEGG" id="gbm:Gbem_2024"/>
<dbReference type="PANTHER" id="PTHR42878:SF15">
    <property type="entry name" value="BACTERIOPHYTOCHROME"/>
    <property type="match status" value="1"/>
</dbReference>
<dbReference type="SMART" id="SM00086">
    <property type="entry name" value="PAC"/>
    <property type="match status" value="1"/>
</dbReference>
<dbReference type="SUPFAM" id="SSF55785">
    <property type="entry name" value="PYP-like sensor domain (PAS domain)"/>
    <property type="match status" value="1"/>
</dbReference>
<dbReference type="InterPro" id="IPR000700">
    <property type="entry name" value="PAS-assoc_C"/>
</dbReference>
<evidence type="ECO:0000256" key="6">
    <source>
        <dbReference type="ARBA" id="ARBA00023136"/>
    </source>
</evidence>
<dbReference type="CDD" id="cd00130">
    <property type="entry name" value="PAS"/>
    <property type="match status" value="1"/>
</dbReference>
<dbReference type="eggNOG" id="COG4251">
    <property type="taxonomic scope" value="Bacteria"/>
</dbReference>
<accession>B5ECK2</accession>
<dbReference type="PROSITE" id="PS50110">
    <property type="entry name" value="RESPONSE_REGULATORY"/>
    <property type="match status" value="1"/>
</dbReference>
<dbReference type="AlphaFoldDB" id="B5ECK2"/>
<dbReference type="RefSeq" id="WP_012530458.1">
    <property type="nucleotide sequence ID" value="NC_011146.1"/>
</dbReference>
<dbReference type="SUPFAM" id="SSF55874">
    <property type="entry name" value="ATPase domain of HSP90 chaperone/DNA topoisomerase II/histidine kinase"/>
    <property type="match status" value="1"/>
</dbReference>
<feature type="modified residue" description="4-aspartylphosphate" evidence="7">
    <location>
        <position position="63"/>
    </location>
</feature>
<evidence type="ECO:0000256" key="1">
    <source>
        <dbReference type="ARBA" id="ARBA00000085"/>
    </source>
</evidence>
<evidence type="ECO:0000256" key="3">
    <source>
        <dbReference type="ARBA" id="ARBA00022553"/>
    </source>
</evidence>
<dbReference type="PROSITE" id="PS50112">
    <property type="entry name" value="PAS"/>
    <property type="match status" value="1"/>
</dbReference>
<evidence type="ECO:0000259" key="10">
    <source>
        <dbReference type="PROSITE" id="PS50112"/>
    </source>
</evidence>
<dbReference type="SUPFAM" id="SSF52172">
    <property type="entry name" value="CheY-like"/>
    <property type="match status" value="1"/>
</dbReference>
<dbReference type="PANTHER" id="PTHR42878">
    <property type="entry name" value="TWO-COMPONENT HISTIDINE KINASE"/>
    <property type="match status" value="1"/>
</dbReference>
<keyword evidence="3 7" id="KW-0597">Phosphoprotein</keyword>
<evidence type="ECO:0000313" key="13">
    <source>
        <dbReference type="Proteomes" id="UP000008825"/>
    </source>
</evidence>
<evidence type="ECO:0000313" key="12">
    <source>
        <dbReference type="EMBL" id="ACH39037.1"/>
    </source>
</evidence>
<evidence type="ECO:0000259" key="11">
    <source>
        <dbReference type="PROSITE" id="PS50113"/>
    </source>
</evidence>
<dbReference type="Pfam" id="PF13426">
    <property type="entry name" value="PAS_9"/>
    <property type="match status" value="1"/>
</dbReference>
<dbReference type="Pfam" id="PF00072">
    <property type="entry name" value="Response_reg"/>
    <property type="match status" value="1"/>
</dbReference>
<evidence type="ECO:0000256" key="5">
    <source>
        <dbReference type="ARBA" id="ARBA00022777"/>
    </source>
</evidence>
<gene>
    <name evidence="12" type="ordered locus">Gbem_2024</name>
</gene>
<dbReference type="GO" id="GO:0007234">
    <property type="term" value="P:osmosensory signaling via phosphorelay pathway"/>
    <property type="evidence" value="ECO:0007669"/>
    <property type="project" value="TreeGrafter"/>
</dbReference>
<reference evidence="12 13" key="1">
    <citation type="submission" date="2008-07" db="EMBL/GenBank/DDBJ databases">
        <title>Complete sequence of Geobacter bemidjiensis BEM.</title>
        <authorList>
            <consortium name="US DOE Joint Genome Institute"/>
            <person name="Lucas S."/>
            <person name="Copeland A."/>
            <person name="Lapidus A."/>
            <person name="Glavina del Rio T."/>
            <person name="Dalin E."/>
            <person name="Tice H."/>
            <person name="Bruce D."/>
            <person name="Goodwin L."/>
            <person name="Pitluck S."/>
            <person name="Kiss H."/>
            <person name="Brettin T."/>
            <person name="Detter J.C."/>
            <person name="Han C."/>
            <person name="Kuske C.R."/>
            <person name="Schmutz J."/>
            <person name="Larimer F."/>
            <person name="Land M."/>
            <person name="Hauser L."/>
            <person name="Kyrpides N."/>
            <person name="Lykidis A."/>
            <person name="Lovley D."/>
            <person name="Richardson P."/>
        </authorList>
    </citation>
    <scope>NUCLEOTIDE SEQUENCE [LARGE SCALE GENOMIC DNA]</scope>
    <source>
        <strain evidence="13">ATCC BAA-1014 / DSM 16622 / JCM 12645 / Bem</strain>
    </source>
</reference>
<dbReference type="SMART" id="SM00387">
    <property type="entry name" value="HATPase_c"/>
    <property type="match status" value="1"/>
</dbReference>
<comment type="catalytic activity">
    <reaction evidence="1">
        <text>ATP + protein L-histidine = ADP + protein N-phospho-L-histidine.</text>
        <dbReference type="EC" id="2.7.13.3"/>
    </reaction>
</comment>
<dbReference type="InterPro" id="IPR001789">
    <property type="entry name" value="Sig_transdc_resp-reg_receiver"/>
</dbReference>
<feature type="domain" description="PAS" evidence="10">
    <location>
        <begin position="143"/>
        <end position="190"/>
    </location>
</feature>
<name>B5ECK2_CITBB</name>
<dbReference type="EMBL" id="CP001124">
    <property type="protein sequence ID" value="ACH39037.1"/>
    <property type="molecule type" value="Genomic_DNA"/>
</dbReference>
<dbReference type="NCBIfam" id="TIGR00229">
    <property type="entry name" value="sensory_box"/>
    <property type="match status" value="1"/>
</dbReference>
<evidence type="ECO:0000256" key="7">
    <source>
        <dbReference type="PROSITE-ProRule" id="PRU00169"/>
    </source>
</evidence>
<dbReference type="Gene3D" id="1.10.287.130">
    <property type="match status" value="1"/>
</dbReference>
<dbReference type="Pfam" id="PF00512">
    <property type="entry name" value="HisKA"/>
    <property type="match status" value="1"/>
</dbReference>
<dbReference type="Gene3D" id="3.40.50.2300">
    <property type="match status" value="1"/>
</dbReference>
<dbReference type="InterPro" id="IPR050351">
    <property type="entry name" value="BphY/WalK/GraS-like"/>
</dbReference>
<feature type="domain" description="PAC" evidence="11">
    <location>
        <begin position="209"/>
        <end position="261"/>
    </location>
</feature>
<reference evidence="12 13" key="2">
    <citation type="journal article" date="2010" name="BMC Genomics">
        <title>The genome of Geobacter bemidjiensis, exemplar for the subsurface clade of Geobacter species that predominate in Fe(III)-reducing subsurface environments.</title>
        <authorList>
            <person name="Aklujkar M."/>
            <person name="Young N.D."/>
            <person name="Holmes D."/>
            <person name="Chavan M."/>
            <person name="Risso C."/>
            <person name="Kiss H.E."/>
            <person name="Han C.S."/>
            <person name="Land M.L."/>
            <person name="Lovley D.R."/>
        </authorList>
    </citation>
    <scope>NUCLEOTIDE SEQUENCE [LARGE SCALE GENOMIC DNA]</scope>
    <source>
        <strain evidence="13">ATCC BAA-1014 / DSM 16622 / JCM 12645 / Bem</strain>
    </source>
</reference>
<dbReference type="InterPro" id="IPR000014">
    <property type="entry name" value="PAS"/>
</dbReference>
<dbReference type="InterPro" id="IPR001610">
    <property type="entry name" value="PAC"/>
</dbReference>
<evidence type="ECO:0000259" key="9">
    <source>
        <dbReference type="PROSITE" id="PS50110"/>
    </source>
</evidence>
<dbReference type="InterPro" id="IPR003661">
    <property type="entry name" value="HisK_dim/P_dom"/>
</dbReference>
<dbReference type="InterPro" id="IPR003594">
    <property type="entry name" value="HATPase_dom"/>
</dbReference>
<dbReference type="SMART" id="SM00448">
    <property type="entry name" value="REC"/>
    <property type="match status" value="1"/>
</dbReference>
<keyword evidence="5 12" id="KW-0418">Kinase</keyword>
<dbReference type="SMART" id="SM00091">
    <property type="entry name" value="PAS"/>
    <property type="match status" value="1"/>
</dbReference>
<keyword evidence="13" id="KW-1185">Reference proteome</keyword>
<feature type="domain" description="Histidine kinase" evidence="8">
    <location>
        <begin position="286"/>
        <end position="500"/>
    </location>
</feature>
<dbReference type="PROSITE" id="PS50109">
    <property type="entry name" value="HIS_KIN"/>
    <property type="match status" value="1"/>
</dbReference>